<evidence type="ECO:0000256" key="1">
    <source>
        <dbReference type="SAM" id="SignalP"/>
    </source>
</evidence>
<evidence type="ECO:0000313" key="3">
    <source>
        <dbReference type="Proteomes" id="UP000789390"/>
    </source>
</evidence>
<reference evidence="2" key="1">
    <citation type="submission" date="2021-11" db="EMBL/GenBank/DDBJ databases">
        <authorList>
            <person name="Schell T."/>
        </authorList>
    </citation>
    <scope>NUCLEOTIDE SEQUENCE</scope>
    <source>
        <strain evidence="2">M5</strain>
    </source>
</reference>
<evidence type="ECO:0000313" key="2">
    <source>
        <dbReference type="EMBL" id="CAH0106498.1"/>
    </source>
</evidence>
<protein>
    <recommendedName>
        <fullName evidence="4">Cuticular protein</fullName>
    </recommendedName>
</protein>
<name>A0A8J2WGK9_9CRUS</name>
<feature type="chain" id="PRO_5035154879" description="Cuticular protein" evidence="1">
    <location>
        <begin position="20"/>
        <end position="197"/>
    </location>
</feature>
<dbReference type="EMBL" id="CAKKLH010000223">
    <property type="protein sequence ID" value="CAH0106498.1"/>
    <property type="molecule type" value="Genomic_DNA"/>
</dbReference>
<feature type="signal peptide" evidence="1">
    <location>
        <begin position="1"/>
        <end position="19"/>
    </location>
</feature>
<evidence type="ECO:0008006" key="4">
    <source>
        <dbReference type="Google" id="ProtNLM"/>
    </source>
</evidence>
<organism evidence="2 3">
    <name type="scientific">Daphnia galeata</name>
    <dbReference type="NCBI Taxonomy" id="27404"/>
    <lineage>
        <taxon>Eukaryota</taxon>
        <taxon>Metazoa</taxon>
        <taxon>Ecdysozoa</taxon>
        <taxon>Arthropoda</taxon>
        <taxon>Crustacea</taxon>
        <taxon>Branchiopoda</taxon>
        <taxon>Diplostraca</taxon>
        <taxon>Cladocera</taxon>
        <taxon>Anomopoda</taxon>
        <taxon>Daphniidae</taxon>
        <taxon>Daphnia</taxon>
    </lineage>
</organism>
<proteinExistence type="predicted"/>
<dbReference type="AlphaFoldDB" id="A0A8J2WGK9"/>
<keyword evidence="3" id="KW-1185">Reference proteome</keyword>
<keyword evidence="1" id="KW-0732">Signal</keyword>
<sequence>MKTSLVILVLSAVVAAVVADGEYAPPAYEKKYDGYFQYANVPSQYEYEFGYNRGNAGHNRNQYEQSKDHRFRTKILVLSAVVAAVIADGEYAPPAYEKKYDGYFQYANVPSQYEYEFGYNRGNAGHRRNHYEQSKDHRFRTKVKWDDSYGNGEHYWEYNHSDNGYKAAGPSYGGAAAPAYSEDVPVYEQAPSNARIQ</sequence>
<dbReference type="OrthoDB" id="6372479at2759"/>
<accession>A0A8J2WGK9</accession>
<dbReference type="Proteomes" id="UP000789390">
    <property type="component" value="Unassembled WGS sequence"/>
</dbReference>
<gene>
    <name evidence="2" type="ORF">DGAL_LOCUS9653</name>
</gene>
<comment type="caution">
    <text evidence="2">The sequence shown here is derived from an EMBL/GenBank/DDBJ whole genome shotgun (WGS) entry which is preliminary data.</text>
</comment>